<evidence type="ECO:0000313" key="4">
    <source>
        <dbReference type="Proteomes" id="UP000272888"/>
    </source>
</evidence>
<organism evidence="3 4">
    <name type="scientific">Corallococcus llansteffanensis</name>
    <dbReference type="NCBI Taxonomy" id="2316731"/>
    <lineage>
        <taxon>Bacteria</taxon>
        <taxon>Pseudomonadati</taxon>
        <taxon>Myxococcota</taxon>
        <taxon>Myxococcia</taxon>
        <taxon>Myxococcales</taxon>
        <taxon>Cystobacterineae</taxon>
        <taxon>Myxococcaceae</taxon>
        <taxon>Corallococcus</taxon>
    </lineage>
</organism>
<name>A0A3A8PIY3_9BACT</name>
<dbReference type="InterPro" id="IPR051417">
    <property type="entry name" value="SDr/BOS_complex"/>
</dbReference>
<sequence>MYKSQHPPRHQVRTFDATSDETGHFVLKLDKPLTGTLTAEAEGLLPRKLQVQAPASGLRLALDAGATVRGTVTNSDGAPVHDVDVTLVKEAVKVDPETSESGERAAFAGSTEEDGHFTLRGLPPGAYAVWVRATTGGGYEHRMPERVEVRGSETVELSLHLDLDGRIAGVVVDARGEPLAGVDVEANARPDSANDVRTYAPVSVKTGPDGRFVLEHLARDADYELVAQKPGYAMPQPPEEPIPERDGDETDEELHEQMSRWMHDQGDPHVVAHTRSLAVRIVLATQGRITGRLVKGNGAPITRFSVNEEAVRDPRGAFTVFVDKPGLEHLTFQVPGHALTQRDVKVPAGRDVDLGEVRIDTGHTVRGRVVDDATGKPLAGVEVSLQLPRDAVKAEDVAAQEDEDLMGYSGFNSFLDATTGPDGTFTLPAVESRPYVLTARHPGSDYASIERTLGPTEDTLELRLVGETRLEVRVTGPDGQPHGAMVSAREVGAFEAKNFLSEGDGLTVFRDLEPGDYVVGPRARSEEYAAPYKTVRVEAHRVTRTEFQLLPKGATVTVRWGERGAQGQTFLFPGPIPLPKSDEEREQLHWSALRTGSQGNDSWSNVAPGPYTLVVLHHKGGGKWLSYRQDVTVGTDDTQEVVVPTIQW</sequence>
<keyword evidence="3" id="KW-0121">Carboxypeptidase</keyword>
<dbReference type="EMBL" id="RAWB01000261">
    <property type="protein sequence ID" value="RKH55270.1"/>
    <property type="molecule type" value="Genomic_DNA"/>
</dbReference>
<feature type="region of interest" description="Disordered" evidence="2">
    <location>
        <begin position="96"/>
        <end position="115"/>
    </location>
</feature>
<comment type="caution">
    <text evidence="3">The sequence shown here is derived from an EMBL/GenBank/DDBJ whole genome shotgun (WGS) entry which is preliminary data.</text>
</comment>
<gene>
    <name evidence="3" type="ORF">D7V93_23360</name>
</gene>
<proteinExistence type="predicted"/>
<keyword evidence="3" id="KW-0378">Hydrolase</keyword>
<dbReference type="SUPFAM" id="SSF49464">
    <property type="entry name" value="Carboxypeptidase regulatory domain-like"/>
    <property type="match status" value="1"/>
</dbReference>
<evidence type="ECO:0000256" key="1">
    <source>
        <dbReference type="ARBA" id="ARBA00022729"/>
    </source>
</evidence>
<protein>
    <submittedName>
        <fullName evidence="3">Carboxypeptidase regulatory-like domain-containing protein</fullName>
    </submittedName>
</protein>
<dbReference type="Pfam" id="PF13620">
    <property type="entry name" value="CarboxypepD_reg"/>
    <property type="match status" value="2"/>
</dbReference>
<dbReference type="SUPFAM" id="SSF49452">
    <property type="entry name" value="Starch-binding domain-like"/>
    <property type="match status" value="2"/>
</dbReference>
<dbReference type="AlphaFoldDB" id="A0A3A8PIY3"/>
<dbReference type="SUPFAM" id="SSF117074">
    <property type="entry name" value="Hypothetical protein PA1324"/>
    <property type="match status" value="1"/>
</dbReference>
<keyword evidence="1" id="KW-0732">Signal</keyword>
<dbReference type="Proteomes" id="UP000272888">
    <property type="component" value="Unassembled WGS sequence"/>
</dbReference>
<dbReference type="GO" id="GO:0030246">
    <property type="term" value="F:carbohydrate binding"/>
    <property type="evidence" value="ECO:0007669"/>
    <property type="project" value="InterPro"/>
</dbReference>
<dbReference type="InterPro" id="IPR013784">
    <property type="entry name" value="Carb-bd-like_fold"/>
</dbReference>
<evidence type="ECO:0000256" key="2">
    <source>
        <dbReference type="SAM" id="MobiDB-lite"/>
    </source>
</evidence>
<reference evidence="4" key="1">
    <citation type="submission" date="2018-09" db="EMBL/GenBank/DDBJ databases">
        <authorList>
            <person name="Livingstone P.G."/>
            <person name="Whitworth D.E."/>
        </authorList>
    </citation>
    <scope>NUCLEOTIDE SEQUENCE [LARGE SCALE GENOMIC DNA]</scope>
    <source>
        <strain evidence="4">CA051B</strain>
    </source>
</reference>
<feature type="region of interest" description="Disordered" evidence="2">
    <location>
        <begin position="231"/>
        <end position="256"/>
    </location>
</feature>
<keyword evidence="3" id="KW-0645">Protease</keyword>
<dbReference type="PANTHER" id="PTHR23303:SF14">
    <property type="entry name" value="BOS COMPLEX SUBUNIT NOMO1-RELATED"/>
    <property type="match status" value="1"/>
</dbReference>
<keyword evidence="4" id="KW-1185">Reference proteome</keyword>
<dbReference type="Gene3D" id="2.60.40.1120">
    <property type="entry name" value="Carboxypeptidase-like, regulatory domain"/>
    <property type="match status" value="3"/>
</dbReference>
<dbReference type="GO" id="GO:0004180">
    <property type="term" value="F:carboxypeptidase activity"/>
    <property type="evidence" value="ECO:0007669"/>
    <property type="project" value="UniProtKB-KW"/>
</dbReference>
<evidence type="ECO:0000313" key="3">
    <source>
        <dbReference type="EMBL" id="RKH55270.1"/>
    </source>
</evidence>
<dbReference type="InterPro" id="IPR008969">
    <property type="entry name" value="CarboxyPept-like_regulatory"/>
</dbReference>
<accession>A0A3A8PIY3</accession>
<dbReference type="PANTHER" id="PTHR23303">
    <property type="entry name" value="CARBOXYPEPTIDASE REGULATORY REGION-CONTAINING"/>
    <property type="match status" value="1"/>
</dbReference>